<dbReference type="CDD" id="cd06739">
    <property type="entry name" value="PDZ3_harmonin"/>
    <property type="match status" value="1"/>
</dbReference>
<protein>
    <recommendedName>
        <fullName evidence="14">Harmonin</fullName>
    </recommendedName>
</protein>
<dbReference type="AlphaFoldDB" id="A0A8C0Z4F3"/>
<evidence type="ECO:0000256" key="8">
    <source>
        <dbReference type="ARBA" id="ARBA00022782"/>
    </source>
</evidence>
<feature type="region of interest" description="Disordered" evidence="16">
    <location>
        <begin position="404"/>
        <end position="446"/>
    </location>
</feature>
<feature type="coiled-coil region" evidence="15">
    <location>
        <begin position="342"/>
        <end position="388"/>
    </location>
</feature>
<dbReference type="PANTHER" id="PTHR23116">
    <property type="entry name" value="PDZ DOMAIN CONTAINING WHIRLIN AND HARMONIN-RELATED"/>
    <property type="match status" value="1"/>
</dbReference>
<evidence type="ECO:0000256" key="12">
    <source>
        <dbReference type="ARBA" id="ARBA00056915"/>
    </source>
</evidence>
<evidence type="ECO:0000256" key="5">
    <source>
        <dbReference type="ARBA" id="ARBA00022553"/>
    </source>
</evidence>
<dbReference type="GO" id="GO:0005856">
    <property type="term" value="C:cytoskeleton"/>
    <property type="evidence" value="ECO:0007669"/>
    <property type="project" value="UniProtKB-SubCell"/>
</dbReference>
<dbReference type="FunFam" id="2.30.42.10:FF:000071">
    <property type="entry name" value="harmonin isoform X1"/>
    <property type="match status" value="1"/>
</dbReference>
<dbReference type="GO" id="GO:0007605">
    <property type="term" value="P:sensory perception of sound"/>
    <property type="evidence" value="ECO:0007669"/>
    <property type="project" value="UniProtKB-KW"/>
</dbReference>
<dbReference type="FunFam" id="1.20.1160.20:FF:000001">
    <property type="entry name" value="harmonin isoform X1"/>
    <property type="match status" value="1"/>
</dbReference>
<dbReference type="Pfam" id="PF00595">
    <property type="entry name" value="PDZ"/>
    <property type="match status" value="3"/>
</dbReference>
<feature type="domain" description="PDZ" evidence="17">
    <location>
        <begin position="128"/>
        <end position="196"/>
    </location>
</feature>
<keyword evidence="5" id="KW-0597">Phosphoprotein</keyword>
<keyword evidence="9 15" id="KW-0175">Coiled coil</keyword>
<evidence type="ECO:0000259" key="17">
    <source>
        <dbReference type="PROSITE" id="PS50106"/>
    </source>
</evidence>
<evidence type="ECO:0000256" key="14">
    <source>
        <dbReference type="ARBA" id="ARBA00073777"/>
    </source>
</evidence>
<dbReference type="Proteomes" id="UP000694542">
    <property type="component" value="Chromosome 21"/>
</dbReference>
<name>A0A8C0Z4F3_CANLF</name>
<evidence type="ECO:0000313" key="19">
    <source>
        <dbReference type="Proteomes" id="UP000694542"/>
    </source>
</evidence>
<feature type="domain" description="PDZ" evidence="17">
    <location>
        <begin position="471"/>
        <end position="544"/>
    </location>
</feature>
<evidence type="ECO:0000313" key="18">
    <source>
        <dbReference type="Ensembl" id="ENSCAFP00040036178.1"/>
    </source>
</evidence>
<keyword evidence="4" id="KW-0963">Cytoplasm</keyword>
<accession>A0A8C0Z4F3</accession>
<dbReference type="CDD" id="cd06737">
    <property type="entry name" value="PDZ1_harmonin"/>
    <property type="match status" value="1"/>
</dbReference>
<dbReference type="Pfam" id="PF21219">
    <property type="entry name" value="USH1C_N"/>
    <property type="match status" value="1"/>
</dbReference>
<evidence type="ECO:0000256" key="7">
    <source>
        <dbReference type="ARBA" id="ARBA00022740"/>
    </source>
</evidence>
<dbReference type="GO" id="GO:0030154">
    <property type="term" value="P:cell differentiation"/>
    <property type="evidence" value="ECO:0007669"/>
    <property type="project" value="UniProtKB-KW"/>
</dbReference>
<comment type="subunit">
    <text evidence="13">Part of the IMAC/intermicrovillar adhesion complex/intermicrovillar tip-link complex composed of ANKS4B, MYO7B, USH1C, CDHR2 and CDHR5. Part of a complex composed of USH1C, USH1G and MYO7A. Interacts with F-actin. Interacts with USH2A. Interacts with SLC4A7. Interacts (via PDZ1 domain) with the C-terminus of USHBP1. Interacts (via N-terminus and PDZ 2 domain) with CDH23. Interacts with USH1G. Interacts with MYO7B. Interacts with CDHR2 and CDHR5; may mediate their interaction with MYO7B at the microvilli tip. Interacts (via PDZ 1 domain) with ANKS4B. Interacts (via PDZ 1 domain) with DOCK4.</text>
</comment>
<evidence type="ECO:0000256" key="16">
    <source>
        <dbReference type="SAM" id="MobiDB-lite"/>
    </source>
</evidence>
<reference evidence="18" key="2">
    <citation type="submission" date="2025-08" db="UniProtKB">
        <authorList>
            <consortium name="Ensembl"/>
        </authorList>
    </citation>
    <scope>IDENTIFICATION</scope>
</reference>
<dbReference type="InterPro" id="IPR036034">
    <property type="entry name" value="PDZ_sf"/>
</dbReference>
<evidence type="ECO:0000256" key="4">
    <source>
        <dbReference type="ARBA" id="ARBA00022490"/>
    </source>
</evidence>
<keyword evidence="11" id="KW-0966">Cell projection</keyword>
<sequence length="570" mass="63810">MWLMCYCQRTLTALLSQPQPCGHAEEWQWPTPPLASAMDVLGLGLEFSPWVFQVDFLIENDAEKDYLYDVLRMYHQTMDVAVFVGDLKLVINEPSRLPLFDAIRPLIPLKHQVEYDQLTPRRSRKLKEVRLDRLHPEGLGLSVRGGLEFGCGLFISHLIKGGQADSVGLQVGDEIVRINGYSISSCTHEEVINLIRTKKTVSIKVRHIGLIPVKSSPDEPLKWQYVDQFVSESEGGRSTLSFPGSRENKEKKVFISLVGSRGLGCSISSGPVQKPGIFISHVKPGSLSAEVGLEAGDQIVEVNGIDFSNLDHKEAVNVLKSSRSLTISIVAGAGRELFLTDRERLEEARQRELQRQELLMQKRLAMESNKILQEQQEMERQIVEEEEKFKKQWEEDWGSKEQLLSPKTITAEVHPIPLRKPKSDQGVEPELEPADDPDGGTEEQGEQDFRKYEEGFDPYSMFTPEQITGKDVRLLRIKKEGSLDLALEGGVDSPIGKVVVSAVYEGGAAERHGGIVKGDEVMAINGKIVTDYTLAEAEATLQKAWSQGDWIDLVVAVCPPKEYDDELTFF</sequence>
<dbReference type="CDD" id="cd06738">
    <property type="entry name" value="PDZ2_harmonin"/>
    <property type="match status" value="1"/>
</dbReference>
<keyword evidence="10" id="KW-0206">Cytoskeleton</keyword>
<organism evidence="18 19">
    <name type="scientific">Canis lupus familiaris</name>
    <name type="common">Dog</name>
    <name type="synonym">Canis familiaris</name>
    <dbReference type="NCBI Taxonomy" id="9615"/>
    <lineage>
        <taxon>Eukaryota</taxon>
        <taxon>Metazoa</taxon>
        <taxon>Chordata</taxon>
        <taxon>Craniata</taxon>
        <taxon>Vertebrata</taxon>
        <taxon>Euteleostomi</taxon>
        <taxon>Mammalia</taxon>
        <taxon>Eutheria</taxon>
        <taxon>Laurasiatheria</taxon>
        <taxon>Carnivora</taxon>
        <taxon>Caniformia</taxon>
        <taxon>Canidae</taxon>
        <taxon>Canis</taxon>
    </lineage>
</organism>
<dbReference type="SMART" id="SM00228">
    <property type="entry name" value="PDZ"/>
    <property type="match status" value="3"/>
</dbReference>
<comment type="function">
    <text evidence="12">Anchoring/scaffolding protein that is a part of the functional network formed by USH1C, USH1G, CDH23 and MYO7A that mediates mechanotransduction in cochlear hair cells. Required for normal development and maintenance of cochlear hair cell bundles. As part of the intermicrovillar adhesion complex/IMAC plays a role in brush border differentiation, controlling microvilli organization and length. Probably plays a central regulatory role in the assembly of the complex, recruiting CDHR2, CDHR5 and MYO7B to the microvilli tips.</text>
</comment>
<evidence type="ECO:0000256" key="6">
    <source>
        <dbReference type="ARBA" id="ARBA00022737"/>
    </source>
</evidence>
<evidence type="ECO:0000256" key="2">
    <source>
        <dbReference type="ARBA" id="ARBA00004245"/>
    </source>
</evidence>
<dbReference type="InterPro" id="IPR030237">
    <property type="entry name" value="Harmonin_N"/>
</dbReference>
<keyword evidence="7" id="KW-1009">Hearing</keyword>
<dbReference type="Gene3D" id="1.20.1160.20">
    <property type="match status" value="1"/>
</dbReference>
<evidence type="ECO:0000256" key="1">
    <source>
        <dbReference type="ARBA" id="ARBA00004105"/>
    </source>
</evidence>
<keyword evidence="8" id="KW-0221">Differentiation</keyword>
<dbReference type="GO" id="GO:1904970">
    <property type="term" value="P:brush border assembly"/>
    <property type="evidence" value="ECO:0007669"/>
    <property type="project" value="UniProtKB-ARBA"/>
</dbReference>
<evidence type="ECO:0000256" key="10">
    <source>
        <dbReference type="ARBA" id="ARBA00023212"/>
    </source>
</evidence>
<dbReference type="Gene3D" id="2.30.42.10">
    <property type="match status" value="3"/>
</dbReference>
<reference evidence="18" key="1">
    <citation type="submission" date="2018-10" db="EMBL/GenBank/DDBJ databases">
        <title>De novo assembly of a Great Dane genome.</title>
        <authorList>
            <person name="Kidd J.M."/>
            <person name="Pendleton A.L."/>
            <person name="Shen F."/>
            <person name="Emery S."/>
        </authorList>
    </citation>
    <scope>NUCLEOTIDE SEQUENCE [LARGE SCALE GENOMIC DNA]</scope>
    <source>
        <strain evidence="18">Great Dane</strain>
    </source>
</reference>
<evidence type="ECO:0000256" key="3">
    <source>
        <dbReference type="ARBA" id="ARBA00004514"/>
    </source>
</evidence>
<dbReference type="FunFam" id="2.30.42.10:FF:000062">
    <property type="entry name" value="harmonin isoform X1"/>
    <property type="match status" value="1"/>
</dbReference>
<dbReference type="GO" id="GO:0005902">
    <property type="term" value="C:microvillus"/>
    <property type="evidence" value="ECO:0007669"/>
    <property type="project" value="UniProtKB-SubCell"/>
</dbReference>
<dbReference type="GO" id="GO:0005903">
    <property type="term" value="C:brush border"/>
    <property type="evidence" value="ECO:0007669"/>
    <property type="project" value="UniProtKB-ARBA"/>
</dbReference>
<dbReference type="GO" id="GO:0050885">
    <property type="term" value="P:neuromuscular process controlling balance"/>
    <property type="evidence" value="ECO:0007669"/>
    <property type="project" value="UniProtKB-ARBA"/>
</dbReference>
<dbReference type="GO" id="GO:1904106">
    <property type="term" value="P:protein localization to microvillus"/>
    <property type="evidence" value="ECO:0007669"/>
    <property type="project" value="UniProtKB-ARBA"/>
</dbReference>
<dbReference type="FunFam" id="2.30.42.10:FF:000104">
    <property type="entry name" value="harmonin isoform X2"/>
    <property type="match status" value="1"/>
</dbReference>
<evidence type="ECO:0000256" key="13">
    <source>
        <dbReference type="ARBA" id="ARBA00064828"/>
    </source>
</evidence>
<dbReference type="PANTHER" id="PTHR23116:SF36">
    <property type="entry name" value="HARMONIN"/>
    <property type="match status" value="1"/>
</dbReference>
<dbReference type="GO" id="GO:0005829">
    <property type="term" value="C:cytosol"/>
    <property type="evidence" value="ECO:0007669"/>
    <property type="project" value="UniProtKB-SubCell"/>
</dbReference>
<dbReference type="Ensembl" id="ENSCAFT00040041473.1">
    <property type="protein sequence ID" value="ENSCAFP00040036178.1"/>
    <property type="gene ID" value="ENSCAFG00040022229.1"/>
</dbReference>
<dbReference type="InterPro" id="IPR001478">
    <property type="entry name" value="PDZ"/>
</dbReference>
<evidence type="ECO:0000256" key="9">
    <source>
        <dbReference type="ARBA" id="ARBA00023054"/>
    </source>
</evidence>
<evidence type="ECO:0000256" key="15">
    <source>
        <dbReference type="SAM" id="Coils"/>
    </source>
</evidence>
<dbReference type="CDD" id="cd07353">
    <property type="entry name" value="harmonin_N"/>
    <property type="match status" value="1"/>
</dbReference>
<dbReference type="PROSITE" id="PS50106">
    <property type="entry name" value="PDZ"/>
    <property type="match status" value="3"/>
</dbReference>
<keyword evidence="6" id="KW-0677">Repeat</keyword>
<dbReference type="SUPFAM" id="SSF50156">
    <property type="entry name" value="PDZ domain-like"/>
    <property type="match status" value="3"/>
</dbReference>
<feature type="compositionally biased region" description="Acidic residues" evidence="16">
    <location>
        <begin position="427"/>
        <end position="446"/>
    </location>
</feature>
<comment type="subcellular location">
    <subcellularLocation>
        <location evidence="1">Cell projection</location>
        <location evidence="1">Microvillus</location>
    </subcellularLocation>
    <subcellularLocation>
        <location evidence="2">Cytoplasm</location>
        <location evidence="2">Cytoskeleton</location>
    </subcellularLocation>
    <subcellularLocation>
        <location evidence="3">Cytoplasm</location>
        <location evidence="3">Cytosol</location>
    </subcellularLocation>
</comment>
<evidence type="ECO:0000256" key="11">
    <source>
        <dbReference type="ARBA" id="ARBA00023273"/>
    </source>
</evidence>
<dbReference type="InterPro" id="IPR051844">
    <property type="entry name" value="USH2_Complex_Protein"/>
</dbReference>
<feature type="domain" description="PDZ" evidence="17">
    <location>
        <begin position="252"/>
        <end position="322"/>
    </location>
</feature>
<proteinExistence type="predicted"/>